<dbReference type="CDD" id="cd06257">
    <property type="entry name" value="DnaJ"/>
    <property type="match status" value="1"/>
</dbReference>
<dbReference type="GO" id="GO:0000390">
    <property type="term" value="P:spliceosomal complex disassembly"/>
    <property type="evidence" value="ECO:0007669"/>
    <property type="project" value="TreeGrafter"/>
</dbReference>
<dbReference type="PANTHER" id="PTHR44313:SF1">
    <property type="entry name" value="DNAJ HOMOLOG SUBFAMILY C MEMBER 17"/>
    <property type="match status" value="1"/>
</dbReference>
<dbReference type="PANTHER" id="PTHR44313">
    <property type="entry name" value="DNAJ HOMOLOG SUBFAMILY C MEMBER 17"/>
    <property type="match status" value="1"/>
</dbReference>
<sequence length="397" mass="44462">MPPLLTEEETAIDPYTTLGLTSNATEQEVKKAFRRLSLKYHPDKDSSEKAQVKFRAISVAVEILSDSSKRAFIDRKVEVDRARKEKYELSDKKRKDLIDALRDREEAAKKAKVDEVKRRQQASAEEAVVEHTKKMLAEAQKRATAATSASRHSTQPKAQPTTPTSNGHSHADARPHISEEDLALLLTIPSSSSFTSSSQLKTTLESRYGRITRVDLRDPPEGEKKKKRKRRAVVDFAEGNWGGCWACMKDHAEGSVSGGREVEDGIKAMWLAGKEPAWVKWAEMQAENINVGNGNAHEPQSQPQNGKTTMADLLARHRKDQGGVQVEQRKEDVESTVLFKLRQMKRAKADAASVSSVPNEVESGGPRSDSQRELERRRLEEQIRREEEAEEMQGVTA</sequence>
<accession>A0A1Y2AN47</accession>
<keyword evidence="3" id="KW-0963">Cytoplasm</keyword>
<dbReference type="Gene3D" id="1.10.287.110">
    <property type="entry name" value="DnaJ domain"/>
    <property type="match status" value="1"/>
</dbReference>
<keyword evidence="4" id="KW-0143">Chaperone</keyword>
<feature type="compositionally biased region" description="Basic and acidic residues" evidence="6">
    <location>
        <begin position="108"/>
        <end position="118"/>
    </location>
</feature>
<dbReference type="SMART" id="SM00271">
    <property type="entry name" value="DnaJ"/>
    <property type="match status" value="1"/>
</dbReference>
<keyword evidence="9" id="KW-1185">Reference proteome</keyword>
<feature type="compositionally biased region" description="Polar residues" evidence="6">
    <location>
        <begin position="152"/>
        <end position="168"/>
    </location>
</feature>
<dbReference type="PRINTS" id="PR00625">
    <property type="entry name" value="JDOMAIN"/>
</dbReference>
<dbReference type="EMBL" id="MCFC01000073">
    <property type="protein sequence ID" value="ORY23993.1"/>
    <property type="molecule type" value="Genomic_DNA"/>
</dbReference>
<dbReference type="PROSITE" id="PS50076">
    <property type="entry name" value="DNAJ_2"/>
    <property type="match status" value="1"/>
</dbReference>
<feature type="compositionally biased region" description="Basic and acidic residues" evidence="6">
    <location>
        <begin position="128"/>
        <end position="141"/>
    </location>
</feature>
<evidence type="ECO:0000313" key="9">
    <source>
        <dbReference type="Proteomes" id="UP000193986"/>
    </source>
</evidence>
<gene>
    <name evidence="8" type="ORF">BCR39DRAFT_548078</name>
</gene>
<dbReference type="GO" id="GO:0005681">
    <property type="term" value="C:spliceosomal complex"/>
    <property type="evidence" value="ECO:0007669"/>
    <property type="project" value="TreeGrafter"/>
</dbReference>
<evidence type="ECO:0000256" key="2">
    <source>
        <dbReference type="ARBA" id="ARBA00004496"/>
    </source>
</evidence>
<organism evidence="8 9">
    <name type="scientific">Naematelia encephala</name>
    <dbReference type="NCBI Taxonomy" id="71784"/>
    <lineage>
        <taxon>Eukaryota</taxon>
        <taxon>Fungi</taxon>
        <taxon>Dikarya</taxon>
        <taxon>Basidiomycota</taxon>
        <taxon>Agaricomycotina</taxon>
        <taxon>Tremellomycetes</taxon>
        <taxon>Tremellales</taxon>
        <taxon>Naemateliaceae</taxon>
        <taxon>Naematelia</taxon>
    </lineage>
</organism>
<feature type="compositionally biased region" description="Low complexity" evidence="6">
    <location>
        <begin position="142"/>
        <end position="151"/>
    </location>
</feature>
<evidence type="ECO:0000256" key="5">
    <source>
        <dbReference type="ARBA" id="ARBA00023242"/>
    </source>
</evidence>
<feature type="region of interest" description="Disordered" evidence="6">
    <location>
        <begin position="344"/>
        <end position="397"/>
    </location>
</feature>
<dbReference type="STRING" id="71784.A0A1Y2AN47"/>
<evidence type="ECO:0000259" key="7">
    <source>
        <dbReference type="PROSITE" id="PS50076"/>
    </source>
</evidence>
<evidence type="ECO:0000313" key="8">
    <source>
        <dbReference type="EMBL" id="ORY23993.1"/>
    </source>
</evidence>
<evidence type="ECO:0000256" key="6">
    <source>
        <dbReference type="SAM" id="MobiDB-lite"/>
    </source>
</evidence>
<dbReference type="InterPro" id="IPR001623">
    <property type="entry name" value="DnaJ_domain"/>
</dbReference>
<dbReference type="AlphaFoldDB" id="A0A1Y2AN47"/>
<reference evidence="8 9" key="1">
    <citation type="submission" date="2016-07" db="EMBL/GenBank/DDBJ databases">
        <title>Pervasive Adenine N6-methylation of Active Genes in Fungi.</title>
        <authorList>
            <consortium name="DOE Joint Genome Institute"/>
            <person name="Mondo S.J."/>
            <person name="Dannebaum R.O."/>
            <person name="Kuo R.C."/>
            <person name="Labutti K."/>
            <person name="Haridas S."/>
            <person name="Kuo A."/>
            <person name="Salamov A."/>
            <person name="Ahrendt S.R."/>
            <person name="Lipzen A."/>
            <person name="Sullivan W."/>
            <person name="Andreopoulos W.B."/>
            <person name="Clum A."/>
            <person name="Lindquist E."/>
            <person name="Daum C."/>
            <person name="Ramamoorthy G.K."/>
            <person name="Gryganskyi A."/>
            <person name="Culley D."/>
            <person name="Magnuson J.K."/>
            <person name="James T.Y."/>
            <person name="O'Malley M.A."/>
            <person name="Stajich J.E."/>
            <person name="Spatafora J.W."/>
            <person name="Visel A."/>
            <person name="Grigoriev I.V."/>
        </authorList>
    </citation>
    <scope>NUCLEOTIDE SEQUENCE [LARGE SCALE GENOMIC DNA]</scope>
    <source>
        <strain evidence="8 9">68-887.2</strain>
    </source>
</reference>
<evidence type="ECO:0000256" key="3">
    <source>
        <dbReference type="ARBA" id="ARBA00022490"/>
    </source>
</evidence>
<protein>
    <recommendedName>
        <fullName evidence="7">J domain-containing protein</fullName>
    </recommendedName>
</protein>
<feature type="compositionally biased region" description="Basic and acidic residues" evidence="6">
    <location>
        <begin position="212"/>
        <end position="224"/>
    </location>
</feature>
<proteinExistence type="predicted"/>
<name>A0A1Y2AN47_9TREE</name>
<comment type="subcellular location">
    <subcellularLocation>
        <location evidence="2">Cytoplasm</location>
    </subcellularLocation>
    <subcellularLocation>
        <location evidence="1">Nucleus</location>
    </subcellularLocation>
</comment>
<dbReference type="Proteomes" id="UP000193986">
    <property type="component" value="Unassembled WGS sequence"/>
</dbReference>
<evidence type="ECO:0000256" key="4">
    <source>
        <dbReference type="ARBA" id="ARBA00023186"/>
    </source>
</evidence>
<feature type="region of interest" description="Disordered" evidence="6">
    <location>
        <begin position="108"/>
        <end position="173"/>
    </location>
</feature>
<dbReference type="GO" id="GO:0005737">
    <property type="term" value="C:cytoplasm"/>
    <property type="evidence" value="ECO:0007669"/>
    <property type="project" value="UniProtKB-SubCell"/>
</dbReference>
<dbReference type="InterPro" id="IPR036869">
    <property type="entry name" value="J_dom_sf"/>
</dbReference>
<dbReference type="InParanoid" id="A0A1Y2AN47"/>
<feature type="domain" description="J" evidence="7">
    <location>
        <begin position="13"/>
        <end position="77"/>
    </location>
</feature>
<feature type="region of interest" description="Disordered" evidence="6">
    <location>
        <begin position="211"/>
        <end position="230"/>
    </location>
</feature>
<evidence type="ECO:0000256" key="1">
    <source>
        <dbReference type="ARBA" id="ARBA00004123"/>
    </source>
</evidence>
<dbReference type="OrthoDB" id="376357at2759"/>
<dbReference type="SUPFAM" id="SSF46565">
    <property type="entry name" value="Chaperone J-domain"/>
    <property type="match status" value="1"/>
</dbReference>
<comment type="caution">
    <text evidence="8">The sequence shown here is derived from an EMBL/GenBank/DDBJ whole genome shotgun (WGS) entry which is preliminary data.</text>
</comment>
<keyword evidence="5" id="KW-0539">Nucleus</keyword>
<dbReference type="Pfam" id="PF00226">
    <property type="entry name" value="DnaJ"/>
    <property type="match status" value="1"/>
</dbReference>
<feature type="compositionally biased region" description="Basic and acidic residues" evidence="6">
    <location>
        <begin position="369"/>
        <end position="387"/>
    </location>
</feature>
<dbReference type="InterPro" id="IPR052094">
    <property type="entry name" value="Pre-mRNA-splicing_ERAD"/>
</dbReference>